<name>A0A9X9XFP4_9PROT</name>
<reference evidence="2" key="2">
    <citation type="journal article" date="2021" name="Syst. Appl. Microbiol.">
        <title>Roseomonas hellenica sp. nov., isolated from roots of wild-growing Alkanna tinctoria.</title>
        <authorList>
            <person name="Rat A."/>
            <person name="Naranjo H.D."/>
            <person name="Lebbe L."/>
            <person name="Cnockaert M."/>
            <person name="Krigas N."/>
            <person name="Grigoriadou K."/>
            <person name="Maloupa E."/>
            <person name="Willems A."/>
        </authorList>
    </citation>
    <scope>NUCLEOTIDE SEQUENCE</scope>
    <source>
        <strain evidence="2">LMG 31228</strain>
    </source>
</reference>
<dbReference type="Pfam" id="PF07238">
    <property type="entry name" value="PilZ"/>
    <property type="match status" value="1"/>
</dbReference>
<dbReference type="EMBL" id="JAAEDL010000020">
    <property type="protein sequence ID" value="MBR0682530.1"/>
    <property type="molecule type" value="Genomic_DNA"/>
</dbReference>
<organism evidence="2 3">
    <name type="scientific">Neoroseomonas eburnea</name>
    <dbReference type="NCBI Taxonomy" id="1346889"/>
    <lineage>
        <taxon>Bacteria</taxon>
        <taxon>Pseudomonadati</taxon>
        <taxon>Pseudomonadota</taxon>
        <taxon>Alphaproteobacteria</taxon>
        <taxon>Acetobacterales</taxon>
        <taxon>Acetobacteraceae</taxon>
        <taxon>Neoroseomonas</taxon>
    </lineage>
</organism>
<evidence type="ECO:0000313" key="2">
    <source>
        <dbReference type="EMBL" id="MBR0682530.1"/>
    </source>
</evidence>
<dbReference type="GO" id="GO:0035438">
    <property type="term" value="F:cyclic-di-GMP binding"/>
    <property type="evidence" value="ECO:0007669"/>
    <property type="project" value="InterPro"/>
</dbReference>
<keyword evidence="3" id="KW-1185">Reference proteome</keyword>
<reference evidence="2" key="1">
    <citation type="submission" date="2020-01" db="EMBL/GenBank/DDBJ databases">
        <authorList>
            <person name="Rat A."/>
        </authorList>
    </citation>
    <scope>NUCLEOTIDE SEQUENCE</scope>
    <source>
        <strain evidence="2">LMG 31228</strain>
    </source>
</reference>
<gene>
    <name evidence="2" type="ORF">GXW74_18710</name>
</gene>
<dbReference type="InterPro" id="IPR009875">
    <property type="entry name" value="PilZ_domain"/>
</dbReference>
<sequence length="115" mass="12515">MSANDTPASADFETIAAALDERRDGPRFPLREDCLVAIGPHVQEAFVRDVSAGGAMLHGVRGVIAGDLVRIRLQRLPERPILARIRGISLIGVHLSIEGDQERAVWREALKDVLG</sequence>
<dbReference type="RefSeq" id="WP_211848066.1">
    <property type="nucleotide sequence ID" value="NZ_JAAEDL010000020.1"/>
</dbReference>
<evidence type="ECO:0000259" key="1">
    <source>
        <dbReference type="Pfam" id="PF07238"/>
    </source>
</evidence>
<comment type="caution">
    <text evidence="2">The sequence shown here is derived from an EMBL/GenBank/DDBJ whole genome shotgun (WGS) entry which is preliminary data.</text>
</comment>
<proteinExistence type="predicted"/>
<accession>A0A9X9XFP4</accession>
<evidence type="ECO:0000313" key="3">
    <source>
        <dbReference type="Proteomes" id="UP001138709"/>
    </source>
</evidence>
<dbReference type="SUPFAM" id="SSF141371">
    <property type="entry name" value="PilZ domain-like"/>
    <property type="match status" value="1"/>
</dbReference>
<feature type="domain" description="PilZ" evidence="1">
    <location>
        <begin position="21"/>
        <end position="103"/>
    </location>
</feature>
<dbReference type="Proteomes" id="UP001138709">
    <property type="component" value="Unassembled WGS sequence"/>
</dbReference>
<dbReference type="AlphaFoldDB" id="A0A9X9XFP4"/>
<protein>
    <submittedName>
        <fullName evidence="2">PilZ domain-containing protein</fullName>
    </submittedName>
</protein>